<dbReference type="Proteomes" id="UP000664293">
    <property type="component" value="Unassembled WGS sequence"/>
</dbReference>
<dbReference type="EMBL" id="JAEKJR010000001">
    <property type="protein sequence ID" value="MBN8429798.1"/>
    <property type="molecule type" value="Genomic_DNA"/>
</dbReference>
<evidence type="ECO:0000313" key="2">
    <source>
        <dbReference type="EMBL" id="MBN8429798.1"/>
    </source>
</evidence>
<evidence type="ECO:0000256" key="1">
    <source>
        <dbReference type="SAM" id="SignalP"/>
    </source>
</evidence>
<gene>
    <name evidence="2" type="ORF">JF535_02920</name>
</gene>
<accession>A0ABS3E3C5</accession>
<comment type="caution">
    <text evidence="2">The sequence shown here is derived from an EMBL/GenBank/DDBJ whole genome shotgun (WGS) entry which is preliminary data.</text>
</comment>
<dbReference type="NCBIfam" id="TIGR04565">
    <property type="entry name" value="OMP_myx_plus"/>
    <property type="match status" value="1"/>
</dbReference>
<reference evidence="2 3" key="1">
    <citation type="submission" date="2020-12" db="EMBL/GenBank/DDBJ databases">
        <title>Oil enriched cultivation method for isolating marine PHA-producing bacteria.</title>
        <authorList>
            <person name="Zheng W."/>
            <person name="Yu S."/>
            <person name="Huang Y."/>
        </authorList>
    </citation>
    <scope>NUCLEOTIDE SEQUENCE [LARGE SCALE GENOMIC DNA]</scope>
    <source>
        <strain evidence="2 3">SN0-2</strain>
    </source>
</reference>
<protein>
    <submittedName>
        <fullName evidence="2">Outer membrane beta-barrel domain-containing protein</fullName>
    </submittedName>
</protein>
<dbReference type="InterPro" id="IPR030820">
    <property type="entry name" value="OMP_myx_plus_Proteobacteria"/>
</dbReference>
<name>A0ABS3E3C5_9GAMM</name>
<feature type="signal peptide" evidence="1">
    <location>
        <begin position="1"/>
        <end position="38"/>
    </location>
</feature>
<proteinExistence type="predicted"/>
<evidence type="ECO:0000313" key="3">
    <source>
        <dbReference type="Proteomes" id="UP000664293"/>
    </source>
</evidence>
<dbReference type="Gene3D" id="2.40.160.20">
    <property type="match status" value="1"/>
</dbReference>
<sequence length="229" mass="25198">MHSASCASAATTSHPLATIFRSIACALSFAGFSSIAIAQGDAVIDEIISPDLERREIREANIDTEDFEFTAYLGGIMNVEDFGSNALYGGSLAYHINEDFFMEAAYGQTTLGESSYERLSGSAPLLTDEERELSMYNLSLAWNFLPGEIFIFDKWALNSNLYLIGGVGNTSFADAEHFTYNVGVGVRMLAQDWLAVRLDVRDHIFEHEIFGEPIVTNNLSAQLGVSIYF</sequence>
<dbReference type="SUPFAM" id="SSF56925">
    <property type="entry name" value="OMPA-like"/>
    <property type="match status" value="1"/>
</dbReference>
<feature type="chain" id="PRO_5045677527" evidence="1">
    <location>
        <begin position="39"/>
        <end position="229"/>
    </location>
</feature>
<keyword evidence="1" id="KW-0732">Signal</keyword>
<organism evidence="2 3">
    <name type="scientific">Microbulbifer salipaludis</name>
    <dbReference type="NCBI Taxonomy" id="187980"/>
    <lineage>
        <taxon>Bacteria</taxon>
        <taxon>Pseudomonadati</taxon>
        <taxon>Pseudomonadota</taxon>
        <taxon>Gammaproteobacteria</taxon>
        <taxon>Cellvibrionales</taxon>
        <taxon>Microbulbiferaceae</taxon>
        <taxon>Microbulbifer</taxon>
    </lineage>
</organism>
<keyword evidence="3" id="KW-1185">Reference proteome</keyword>
<dbReference type="InterPro" id="IPR011250">
    <property type="entry name" value="OMP/PagP_B-barrel"/>
</dbReference>